<dbReference type="GO" id="GO:0005524">
    <property type="term" value="F:ATP binding"/>
    <property type="evidence" value="ECO:0007669"/>
    <property type="project" value="UniProtKB-KW"/>
</dbReference>
<evidence type="ECO:0000256" key="1">
    <source>
        <dbReference type="ARBA" id="ARBA00022741"/>
    </source>
</evidence>
<dbReference type="OrthoDB" id="2423195at2759"/>
<evidence type="ECO:0000256" key="4">
    <source>
        <dbReference type="ARBA" id="ARBA00022840"/>
    </source>
</evidence>
<evidence type="ECO:0000256" key="3">
    <source>
        <dbReference type="ARBA" id="ARBA00022806"/>
    </source>
</evidence>
<dbReference type="InterPro" id="IPR027417">
    <property type="entry name" value="P-loop_NTPase"/>
</dbReference>
<keyword evidence="7" id="KW-1185">Reference proteome</keyword>
<reference evidence="6 7" key="1">
    <citation type="submission" date="2018-04" db="EMBL/GenBank/DDBJ databases">
        <title>The genome of golden apple snail Pomacea canaliculata provides insight into stress tolerance and invasive adaptation.</title>
        <authorList>
            <person name="Liu C."/>
            <person name="Liu B."/>
            <person name="Ren Y."/>
            <person name="Zhang Y."/>
            <person name="Wang H."/>
            <person name="Li S."/>
            <person name="Jiang F."/>
            <person name="Yin L."/>
            <person name="Zhang G."/>
            <person name="Qian W."/>
            <person name="Fan W."/>
        </authorList>
    </citation>
    <scope>NUCLEOTIDE SEQUENCE [LARGE SCALE GENOMIC DNA]</scope>
    <source>
        <strain evidence="6">SZHN2017</strain>
        <tissue evidence="6">Muscle</tissue>
    </source>
</reference>
<dbReference type="STRING" id="400727.A0A2T7NJJ3"/>
<accession>A0A2T7NJJ3</accession>
<dbReference type="PANTHER" id="PTHR10887:SF341">
    <property type="entry name" value="NFX1-TYPE ZINC FINGER-CONTAINING PROTEIN 1"/>
    <property type="match status" value="1"/>
</dbReference>
<dbReference type="Proteomes" id="UP000245119">
    <property type="component" value="Linkage Group LG12"/>
</dbReference>
<name>A0A2T7NJJ3_POMCA</name>
<dbReference type="FunFam" id="3.40.50.300:FF:000326">
    <property type="entry name" value="P-loop containing nucleoside triphosphate hydrolase"/>
    <property type="match status" value="1"/>
</dbReference>
<dbReference type="InterPro" id="IPR045055">
    <property type="entry name" value="DNA2/NAM7-like"/>
</dbReference>
<dbReference type="Pfam" id="PF13087">
    <property type="entry name" value="AAA_12"/>
    <property type="match status" value="1"/>
</dbReference>
<dbReference type="SUPFAM" id="SSF52540">
    <property type="entry name" value="P-loop containing nucleoside triphosphate hydrolases"/>
    <property type="match status" value="1"/>
</dbReference>
<sequence>MKPAIANFLRHVYPDLTDHETTKNRKPVRGVKQDVFLLHHEFGETRTNETSSKMNDHEADFCLCLCRYLLQQGYTTSQITILTGYSGQVFALKSRMKKEAEFYKGMRVTAVDNYQGEENDIIILSLVRSNEEGNVGFLGTDNRVCVALSRARDGLYAIGNFKCMKKCGRPVCTEGHLCLKKCYEPCGKCTQRVEKVIPMCGHKAMIECHRDPHILLCTSRCEGNLEKCGHQCSGKCGQCRERKKSRWPVHRRDLVINHVESRWTAVTCARVHAESAWVVACTGVAEKFPKLLPGCDHVSRLPCGSKWMPCKEPKCLDIMQAQQMQSCLRRAVQTLRRTMSVEMRTQEMSVLMSQSLSTLRFQVSPKLKCGHLCSGFCGETCLCFKCEEKSFVALEIQGLLSKEECAKVDDDTLLVKLPDCKHIFRADILDAYVERKPLLPGKFLLCPACNTSLKDWHCWRYHGKLRTRRLEHERKKAALKTSTLVSSQRQHKIFKSMDMLRGTEKDPRSFAYSASRKSLESRILNVNQCFALTNQIKLAKMIEMIDQLFLKSRIVRISERDIISDLQDDVEALKKSCAAPSGQHE</sequence>
<protein>
    <recommendedName>
        <fullName evidence="5">DNA2/NAM7 helicase-like C-terminal domain-containing protein</fullName>
    </recommendedName>
</protein>
<organism evidence="6 7">
    <name type="scientific">Pomacea canaliculata</name>
    <name type="common">Golden apple snail</name>
    <dbReference type="NCBI Taxonomy" id="400727"/>
    <lineage>
        <taxon>Eukaryota</taxon>
        <taxon>Metazoa</taxon>
        <taxon>Spiralia</taxon>
        <taxon>Lophotrochozoa</taxon>
        <taxon>Mollusca</taxon>
        <taxon>Gastropoda</taxon>
        <taxon>Caenogastropoda</taxon>
        <taxon>Architaenioglossa</taxon>
        <taxon>Ampullarioidea</taxon>
        <taxon>Ampullariidae</taxon>
        <taxon>Pomacea</taxon>
    </lineage>
</organism>
<proteinExistence type="predicted"/>
<dbReference type="InterPro" id="IPR047187">
    <property type="entry name" value="SF1_C_Upf1"/>
</dbReference>
<dbReference type="Gene3D" id="3.40.50.300">
    <property type="entry name" value="P-loop containing nucleotide triphosphate hydrolases"/>
    <property type="match status" value="1"/>
</dbReference>
<feature type="domain" description="DNA2/NAM7 helicase-like C-terminal" evidence="5">
    <location>
        <begin position="1"/>
        <end position="160"/>
    </location>
</feature>
<keyword evidence="3" id="KW-0347">Helicase</keyword>
<keyword evidence="1" id="KW-0547">Nucleotide-binding</keyword>
<keyword evidence="2" id="KW-0378">Hydrolase</keyword>
<dbReference type="GO" id="GO:0031380">
    <property type="term" value="C:nuclear RNA-directed RNA polymerase complex"/>
    <property type="evidence" value="ECO:0007669"/>
    <property type="project" value="TreeGrafter"/>
</dbReference>
<keyword evidence="4" id="KW-0067">ATP-binding</keyword>
<dbReference type="GO" id="GO:0005694">
    <property type="term" value="C:chromosome"/>
    <property type="evidence" value="ECO:0007669"/>
    <property type="project" value="UniProtKB-ARBA"/>
</dbReference>
<dbReference type="AlphaFoldDB" id="A0A2T7NJJ3"/>
<dbReference type="CDD" id="cd18808">
    <property type="entry name" value="SF1_C_Upf1"/>
    <property type="match status" value="1"/>
</dbReference>
<dbReference type="PANTHER" id="PTHR10887">
    <property type="entry name" value="DNA2/NAM7 HELICASE FAMILY"/>
    <property type="match status" value="1"/>
</dbReference>
<gene>
    <name evidence="6" type="ORF">C0Q70_19515</name>
</gene>
<evidence type="ECO:0000259" key="5">
    <source>
        <dbReference type="Pfam" id="PF13087"/>
    </source>
</evidence>
<evidence type="ECO:0000313" key="6">
    <source>
        <dbReference type="EMBL" id="PVD21342.1"/>
    </source>
</evidence>
<dbReference type="GO" id="GO:0016787">
    <property type="term" value="F:hydrolase activity"/>
    <property type="evidence" value="ECO:0007669"/>
    <property type="project" value="UniProtKB-KW"/>
</dbReference>
<dbReference type="GO" id="GO:0004386">
    <property type="term" value="F:helicase activity"/>
    <property type="evidence" value="ECO:0007669"/>
    <property type="project" value="UniProtKB-KW"/>
</dbReference>
<evidence type="ECO:0000313" key="7">
    <source>
        <dbReference type="Proteomes" id="UP000245119"/>
    </source>
</evidence>
<dbReference type="EMBL" id="PZQS01000012">
    <property type="protein sequence ID" value="PVD21342.1"/>
    <property type="molecule type" value="Genomic_DNA"/>
</dbReference>
<evidence type="ECO:0000256" key="2">
    <source>
        <dbReference type="ARBA" id="ARBA00022801"/>
    </source>
</evidence>
<comment type="caution">
    <text evidence="6">The sequence shown here is derived from an EMBL/GenBank/DDBJ whole genome shotgun (WGS) entry which is preliminary data.</text>
</comment>
<dbReference type="InterPro" id="IPR041679">
    <property type="entry name" value="DNA2/NAM7-like_C"/>
</dbReference>
<dbReference type="GO" id="GO:0031048">
    <property type="term" value="P:regulatory ncRNA-mediated heterochromatin formation"/>
    <property type="evidence" value="ECO:0007669"/>
    <property type="project" value="TreeGrafter"/>
</dbReference>